<dbReference type="OrthoDB" id="6247875at2759"/>
<dbReference type="PANTHER" id="PTHR10270:SF320">
    <property type="entry name" value="BOX TRANSCRIPTIONAL REGULATOR, PUTATIVE (AFU_ORTHOLOGUE AFUA_4G10820)-RELATED"/>
    <property type="match status" value="1"/>
</dbReference>
<protein>
    <recommendedName>
        <fullName evidence="6">HMG box domain-containing protein</fullName>
    </recommendedName>
</protein>
<dbReference type="GO" id="GO:0030154">
    <property type="term" value="P:cell differentiation"/>
    <property type="evidence" value="ECO:0007669"/>
    <property type="project" value="TreeGrafter"/>
</dbReference>
<dbReference type="GO" id="GO:0000978">
    <property type="term" value="F:RNA polymerase II cis-regulatory region sequence-specific DNA binding"/>
    <property type="evidence" value="ECO:0007669"/>
    <property type="project" value="TreeGrafter"/>
</dbReference>
<feature type="compositionally biased region" description="Polar residues" evidence="5">
    <location>
        <begin position="253"/>
        <end position="265"/>
    </location>
</feature>
<proteinExistence type="predicted"/>
<dbReference type="Pfam" id="PF00505">
    <property type="entry name" value="HMG_box"/>
    <property type="match status" value="1"/>
</dbReference>
<dbReference type="GO" id="GO:0005634">
    <property type="term" value="C:nucleus"/>
    <property type="evidence" value="ECO:0007669"/>
    <property type="project" value="UniProtKB-UniRule"/>
</dbReference>
<dbReference type="PANTHER" id="PTHR10270">
    <property type="entry name" value="SOX TRANSCRIPTION FACTOR"/>
    <property type="match status" value="1"/>
</dbReference>
<dbReference type="AlphaFoldDB" id="A0A0H2TZM7"/>
<dbReference type="InterPro" id="IPR050140">
    <property type="entry name" value="SRY-related_HMG-box_TF-like"/>
</dbReference>
<dbReference type="Gene3D" id="1.10.30.10">
    <property type="entry name" value="High mobility group box domain"/>
    <property type="match status" value="1"/>
</dbReference>
<keyword evidence="2 4" id="KW-0238">DNA-binding</keyword>
<evidence type="ECO:0000256" key="5">
    <source>
        <dbReference type="SAM" id="MobiDB-lite"/>
    </source>
</evidence>
<dbReference type="EMBL" id="GL876973">
    <property type="protein sequence ID" value="KLU89560.1"/>
    <property type="molecule type" value="Genomic_DNA"/>
</dbReference>
<keyword evidence="3" id="KW-0804">Transcription</keyword>
<evidence type="ECO:0000256" key="3">
    <source>
        <dbReference type="ARBA" id="ARBA00023163"/>
    </source>
</evidence>
<name>A0A0H2TZM7_MAGP6</name>
<evidence type="ECO:0000259" key="6">
    <source>
        <dbReference type="PROSITE" id="PS50118"/>
    </source>
</evidence>
<evidence type="ECO:0000313" key="7">
    <source>
        <dbReference type="EMBL" id="KLU89560.1"/>
    </source>
</evidence>
<sequence length="302" mass="33229">MVDLTPLSHHLPQRNSPARSGSLRAMQTRSSNALGVTTRQQSSGPSTSQVASHARTNARAVSQQQQHHHNHQDQQRSRPRRSLSDGGTFRPQLRSPSPDPRSPTTASSRPGGDDDDLGHAADNRRRVASIDTETAESRHDSLPLNSPDSGSHICLCTREPKIPRPRNAFILYRQNKQAQVAARNPGLPNPEISKIIGRQWRQETEEVKNFWRHNAVEEKRNHEKQYPGYKYTPRRGTKTGLSALKDLSLSGSPYSATGDSGTGSNHCPKCGGRYISMPATPGLTNTTTDSQIDTPYTPAIPT</sequence>
<accession>A0A0H2TZM7</accession>
<dbReference type="GO" id="GO:0000122">
    <property type="term" value="P:negative regulation of transcription by RNA polymerase II"/>
    <property type="evidence" value="ECO:0007669"/>
    <property type="project" value="TreeGrafter"/>
</dbReference>
<feature type="compositionally biased region" description="Polar residues" evidence="5">
    <location>
        <begin position="282"/>
        <end position="294"/>
    </location>
</feature>
<dbReference type="SMART" id="SM00398">
    <property type="entry name" value="HMG"/>
    <property type="match status" value="1"/>
</dbReference>
<dbReference type="GO" id="GO:0001228">
    <property type="term" value="F:DNA-binding transcription activator activity, RNA polymerase II-specific"/>
    <property type="evidence" value="ECO:0007669"/>
    <property type="project" value="TreeGrafter"/>
</dbReference>
<evidence type="ECO:0000256" key="2">
    <source>
        <dbReference type="ARBA" id="ARBA00023125"/>
    </source>
</evidence>
<feature type="region of interest" description="Disordered" evidence="5">
    <location>
        <begin position="253"/>
        <end position="302"/>
    </location>
</feature>
<feature type="domain" description="HMG box" evidence="6">
    <location>
        <begin position="162"/>
        <end position="230"/>
    </location>
</feature>
<dbReference type="SUPFAM" id="SSF47095">
    <property type="entry name" value="HMG-box"/>
    <property type="match status" value="1"/>
</dbReference>
<feature type="non-terminal residue" evidence="7">
    <location>
        <position position="302"/>
    </location>
</feature>
<feature type="region of interest" description="Disordered" evidence="5">
    <location>
        <begin position="1"/>
        <end position="152"/>
    </location>
</feature>
<gene>
    <name evidence="7" type="ORF">MAPG_08531</name>
</gene>
<dbReference type="VEuPathDB" id="FungiDB:MAPG_08531"/>
<dbReference type="InterPro" id="IPR036910">
    <property type="entry name" value="HMG_box_dom_sf"/>
</dbReference>
<dbReference type="PROSITE" id="PS50118">
    <property type="entry name" value="HMG_BOX_2"/>
    <property type="match status" value="1"/>
</dbReference>
<feature type="DNA-binding region" description="HMG box" evidence="4">
    <location>
        <begin position="162"/>
        <end position="230"/>
    </location>
</feature>
<keyword evidence="4" id="KW-0539">Nucleus</keyword>
<keyword evidence="1" id="KW-0805">Transcription regulation</keyword>
<organism evidence="7">
    <name type="scientific">Magnaporthiopsis poae (strain ATCC 64411 / 73-15)</name>
    <name type="common">Kentucky bluegrass fungus</name>
    <name type="synonym">Magnaporthe poae</name>
    <dbReference type="NCBI Taxonomy" id="644358"/>
    <lineage>
        <taxon>Eukaryota</taxon>
        <taxon>Fungi</taxon>
        <taxon>Dikarya</taxon>
        <taxon>Ascomycota</taxon>
        <taxon>Pezizomycotina</taxon>
        <taxon>Sordariomycetes</taxon>
        <taxon>Sordariomycetidae</taxon>
        <taxon>Magnaporthales</taxon>
        <taxon>Magnaporthaceae</taxon>
        <taxon>Magnaporthiopsis</taxon>
    </lineage>
</organism>
<evidence type="ECO:0000256" key="4">
    <source>
        <dbReference type="PROSITE-ProRule" id="PRU00267"/>
    </source>
</evidence>
<dbReference type="CDD" id="cd01389">
    <property type="entry name" value="HMG-box_ROX1-like"/>
    <property type="match status" value="1"/>
</dbReference>
<feature type="compositionally biased region" description="Polar residues" evidence="5">
    <location>
        <begin position="13"/>
        <end position="62"/>
    </location>
</feature>
<dbReference type="InterPro" id="IPR009071">
    <property type="entry name" value="HMG_box_dom"/>
</dbReference>
<reference evidence="7" key="1">
    <citation type="submission" date="2010-05" db="EMBL/GenBank/DDBJ databases">
        <title>The Genome Sequence of Magnaporthe poae strain ATCC 64411.</title>
        <authorList>
            <consortium name="The Broad Institute Genome Sequencing Platform"/>
            <consortium name="Broad Institute Genome Sequencing Center for Infectious Disease"/>
            <person name="Ma L.-J."/>
            <person name="Dead R."/>
            <person name="Young S."/>
            <person name="Zeng Q."/>
            <person name="Koehrsen M."/>
            <person name="Alvarado L."/>
            <person name="Berlin A."/>
            <person name="Chapman S.B."/>
            <person name="Chen Z."/>
            <person name="Freedman E."/>
            <person name="Gellesch M."/>
            <person name="Goldberg J."/>
            <person name="Griggs A."/>
            <person name="Gujja S."/>
            <person name="Heilman E.R."/>
            <person name="Heiman D."/>
            <person name="Hepburn T."/>
            <person name="Howarth C."/>
            <person name="Jen D."/>
            <person name="Larson L."/>
            <person name="Mehta T."/>
            <person name="Neiman D."/>
            <person name="Pearson M."/>
            <person name="Roberts A."/>
            <person name="Saif S."/>
            <person name="Shea T."/>
            <person name="Shenoy N."/>
            <person name="Sisk P."/>
            <person name="Stolte C."/>
            <person name="Sykes S."/>
            <person name="Walk T."/>
            <person name="White J."/>
            <person name="Yandava C."/>
            <person name="Haas B."/>
            <person name="Nusbaum C."/>
            <person name="Birren B."/>
        </authorList>
    </citation>
    <scope>NUCLEOTIDE SEQUENCE</scope>
    <source>
        <strain evidence="7">ATCC 64411</strain>
    </source>
</reference>
<reference evidence="7" key="2">
    <citation type="submission" date="2011-03" db="EMBL/GenBank/DDBJ databases">
        <title>Annotation of Magnaporthe poae ATCC 64411.</title>
        <authorList>
            <person name="Ma L.-J."/>
            <person name="Dead R."/>
            <person name="Young S.K."/>
            <person name="Zeng Q."/>
            <person name="Gargeya S."/>
            <person name="Fitzgerald M."/>
            <person name="Haas B."/>
            <person name="Abouelleil A."/>
            <person name="Alvarado L."/>
            <person name="Arachchi H.M."/>
            <person name="Berlin A."/>
            <person name="Brown A."/>
            <person name="Chapman S.B."/>
            <person name="Chen Z."/>
            <person name="Dunbar C."/>
            <person name="Freedman E."/>
            <person name="Gearin G."/>
            <person name="Gellesch M."/>
            <person name="Goldberg J."/>
            <person name="Griggs A."/>
            <person name="Gujja S."/>
            <person name="Heiman D."/>
            <person name="Howarth C."/>
            <person name="Larson L."/>
            <person name="Lui A."/>
            <person name="MacDonald P.J.P."/>
            <person name="Mehta T."/>
            <person name="Montmayeur A."/>
            <person name="Murphy C."/>
            <person name="Neiman D."/>
            <person name="Pearson M."/>
            <person name="Priest M."/>
            <person name="Roberts A."/>
            <person name="Saif S."/>
            <person name="Shea T."/>
            <person name="Shenoy N."/>
            <person name="Sisk P."/>
            <person name="Stolte C."/>
            <person name="Sykes S."/>
            <person name="Yandava C."/>
            <person name="Wortman J."/>
            <person name="Nusbaum C."/>
            <person name="Birren B."/>
        </authorList>
    </citation>
    <scope>NUCLEOTIDE SEQUENCE</scope>
    <source>
        <strain evidence="7">ATCC 64411</strain>
    </source>
</reference>
<evidence type="ECO:0000256" key="1">
    <source>
        <dbReference type="ARBA" id="ARBA00023015"/>
    </source>
</evidence>
<dbReference type="FunFam" id="1.10.30.10:FF:000041">
    <property type="entry name" value="HMG box family protein"/>
    <property type="match status" value="1"/>
</dbReference>